<accession>A0ABZ0Q9Y7</accession>
<reference evidence="1 2" key="1">
    <citation type="submission" date="2023-11" db="EMBL/GenBank/DDBJ databases">
        <title>Plant-associative lifestyle of Vibrio porteresiae and its evolutionary dynamics.</title>
        <authorList>
            <person name="Rameshkumar N."/>
            <person name="Kirti K."/>
        </authorList>
    </citation>
    <scope>NUCLEOTIDE SEQUENCE [LARGE SCALE GENOMIC DNA]</scope>
    <source>
        <strain evidence="1 2">MSSRF30</strain>
    </source>
</reference>
<sequence length="51" mass="5760">MKLNTIKTMLKHLAIKMGLTLLGWVAQSGQALRPFKGSERLLDEYSDADLR</sequence>
<dbReference type="RefSeq" id="WP_261895999.1">
    <property type="nucleotide sequence ID" value="NZ_AP024895.1"/>
</dbReference>
<keyword evidence="2" id="KW-1185">Reference proteome</keyword>
<gene>
    <name evidence="1" type="ORF">R8Z52_09690</name>
</gene>
<dbReference type="EMBL" id="CP138203">
    <property type="protein sequence ID" value="WPC72410.1"/>
    <property type="molecule type" value="Genomic_DNA"/>
</dbReference>
<protein>
    <submittedName>
        <fullName evidence="1">Uncharacterized protein</fullName>
    </submittedName>
</protein>
<dbReference type="Proteomes" id="UP001304071">
    <property type="component" value="Chromosome 1"/>
</dbReference>
<organism evidence="1 2">
    <name type="scientific">Vibrio porteresiae DSM 19223</name>
    <dbReference type="NCBI Taxonomy" id="1123496"/>
    <lineage>
        <taxon>Bacteria</taxon>
        <taxon>Pseudomonadati</taxon>
        <taxon>Pseudomonadota</taxon>
        <taxon>Gammaproteobacteria</taxon>
        <taxon>Vibrionales</taxon>
        <taxon>Vibrionaceae</taxon>
        <taxon>Vibrio</taxon>
    </lineage>
</organism>
<proteinExistence type="predicted"/>
<evidence type="ECO:0000313" key="1">
    <source>
        <dbReference type="EMBL" id="WPC72410.1"/>
    </source>
</evidence>
<evidence type="ECO:0000313" key="2">
    <source>
        <dbReference type="Proteomes" id="UP001304071"/>
    </source>
</evidence>
<name>A0ABZ0Q9Y7_9VIBR</name>